<accession>A0AA48XIP0</accession>
<keyword evidence="3" id="KW-1185">Reference proteome</keyword>
<feature type="region of interest" description="Disordered" evidence="1">
    <location>
        <begin position="439"/>
        <end position="459"/>
    </location>
</feature>
<protein>
    <submittedName>
        <fullName evidence="2">Capsid protein</fullName>
    </submittedName>
</protein>
<sequence>MADDWHVANTYMAYISNKPYIYPTDYNDVMDASTSLNTGWCIIPNLNFSHFMTPKQWTEFVIQNEAYTVSGTKCTIFNMIPMTTQLAIQNTSIFTAFNNTIYALGYIDKLYETGWENWNNITSPLNWSYNLLRKEGLAAIPNTQNNQRMVLPVYQWPLPHSRTTTATTWAFDNASGNIGFGVWPAGFLNTLLSKYQTVPTGVVWDPLNMPNELMELRPGKNAMTFSWEPHECDTGRWYNLDRLASLWPHVPEGPYGPQRPGSYKLTSQLDPDRLASRWQNVQLSSGSSNTNRGLINDYTICDYSDLPIVPCGWFWEEISHSIVQDTPATGTGTAQKTNPILKPNMFNPGTEYEKWKYPPTQWFTKMIPLFDTNNTLVEIWANVSIKIELFLKVKKRRSAIYAPTWGPIAWKNVYSAQNKDKNFIEAYIRYRTGGARRTWQNIGGPDGNDDSGTPSWMTTGHPRVDPYDQQQINASNQSSTGGIAGTSYTYTTAKPDEKLIVTFSTQTKPVAPKRKVQRQPSPELPVSDLTFYPQNLPDTQL</sequence>
<name>A0AA48XIP0_9VIRU</name>
<reference evidence="2 3" key="1">
    <citation type="journal article" date="2021" name="Sci. Rep.">
        <title>Metagenomic detection and characterisation of multiple viruses in apparently healthy Australian Neophema birds.</title>
        <authorList>
            <person name="Sarker S."/>
        </authorList>
    </citation>
    <scope>NUCLEOTIDE SEQUENCE [LARGE SCALE GENOMIC DNA]</scope>
    <source>
        <strain evidence="2 3">PsPV1/S10/AUS</strain>
    </source>
</reference>
<feature type="region of interest" description="Disordered" evidence="1">
    <location>
        <begin position="504"/>
        <end position="541"/>
    </location>
</feature>
<evidence type="ECO:0000313" key="2">
    <source>
        <dbReference type="EMBL" id="QZW33717.1"/>
    </source>
</evidence>
<dbReference type="Proteomes" id="UP001230694">
    <property type="component" value="Segment"/>
</dbReference>
<feature type="compositionally biased region" description="Polar residues" evidence="1">
    <location>
        <begin position="532"/>
        <end position="541"/>
    </location>
</feature>
<proteinExistence type="predicted"/>
<evidence type="ECO:0000256" key="1">
    <source>
        <dbReference type="SAM" id="MobiDB-lite"/>
    </source>
</evidence>
<evidence type="ECO:0000313" key="3">
    <source>
        <dbReference type="Proteomes" id="UP001230694"/>
    </source>
</evidence>
<organism evidence="2 3">
    <name type="scientific">Psittacine parvovirus 2</name>
    <dbReference type="NCBI Taxonomy" id="3071233"/>
    <lineage>
        <taxon>Viruses</taxon>
        <taxon>Monodnaviria</taxon>
        <taxon>Shotokuvirae</taxon>
        <taxon>Cossaviricota</taxon>
        <taxon>Quintoviricetes</taxon>
        <taxon>Piccovirales</taxon>
        <taxon>Parvoviridae</taxon>
        <taxon>Hamaparvovirinae</taxon>
        <taxon>Chaphamaparvovirus</taxon>
        <taxon>Chaphamaparvovirus psittacine2</taxon>
    </lineage>
</organism>
<dbReference type="EMBL" id="MZ364297">
    <property type="protein sequence ID" value="QZW33717.1"/>
    <property type="molecule type" value="Genomic_DNA"/>
</dbReference>